<organism evidence="1 2">
    <name type="scientific">Vibrio gazogenes</name>
    <dbReference type="NCBI Taxonomy" id="687"/>
    <lineage>
        <taxon>Bacteria</taxon>
        <taxon>Pseudomonadati</taxon>
        <taxon>Pseudomonadota</taxon>
        <taxon>Gammaproteobacteria</taxon>
        <taxon>Vibrionales</taxon>
        <taxon>Vibrionaceae</taxon>
        <taxon>Vibrio</taxon>
    </lineage>
</organism>
<dbReference type="KEGG" id="vga:BSQ33_17895"/>
<gene>
    <name evidence="1" type="ORF">BSQ33_17895</name>
</gene>
<reference evidence="1 2" key="1">
    <citation type="submission" date="2016-12" db="EMBL/GenBank/DDBJ databases">
        <authorList>
            <person name="Song W.-J."/>
            <person name="Kurnit D.M."/>
        </authorList>
    </citation>
    <scope>NUCLEOTIDE SEQUENCE [LARGE SCALE GENOMIC DNA]</scope>
    <source>
        <strain evidence="1 2">ATCC 43942</strain>
    </source>
</reference>
<name>A0A1Z2SKA0_VIBGA</name>
<evidence type="ECO:0000313" key="1">
    <source>
        <dbReference type="EMBL" id="ASA57623.1"/>
    </source>
</evidence>
<evidence type="ECO:0000313" key="2">
    <source>
        <dbReference type="Proteomes" id="UP000196708"/>
    </source>
</evidence>
<dbReference type="Gene3D" id="3.30.450.90">
    <property type="match status" value="1"/>
</dbReference>
<accession>A0A1Z2SKA0</accession>
<dbReference type="Proteomes" id="UP000196708">
    <property type="component" value="Chromosome 2"/>
</dbReference>
<dbReference type="EMBL" id="CP018836">
    <property type="protein sequence ID" value="ASA57623.1"/>
    <property type="molecule type" value="Genomic_DNA"/>
</dbReference>
<dbReference type="AlphaFoldDB" id="A0A1Z2SKA0"/>
<sequence length="152" mass="17198">MTQPNDYAFDDAVAVNQPGEAWYDLGNGWEREYMPKLTLKQCMELAKALATYVRLPERLNTENPVASVVLPNEERGQIAMPPITKADVVSMTFRKPSITRFTLSDYEQTGRFSQVRGMDTATTGLSPLQEKLLLLKKKGCLSDFFKLLFKTI</sequence>
<protein>
    <submittedName>
        <fullName evidence="1">Uncharacterized protein</fullName>
    </submittedName>
</protein>
<proteinExistence type="predicted"/>
<dbReference type="RefSeq" id="WP_088134816.1">
    <property type="nucleotide sequence ID" value="NZ_CP018836.1"/>
</dbReference>